<gene>
    <name evidence="8" type="ORF">L211DRAFT_792897</name>
</gene>
<comment type="subcellular location">
    <subcellularLocation>
        <location evidence="1">Membrane</location>
        <topology evidence="1">Multi-pass membrane protein</topology>
    </subcellularLocation>
</comment>
<dbReference type="InParanoid" id="A0A3N4LFA2"/>
<dbReference type="Proteomes" id="UP000267821">
    <property type="component" value="Unassembled WGS sequence"/>
</dbReference>
<dbReference type="InterPro" id="IPR049456">
    <property type="entry name" value="Anoctamin_N_fung"/>
</dbReference>
<dbReference type="STRING" id="1051890.A0A3N4LFA2"/>
<evidence type="ECO:0000259" key="6">
    <source>
        <dbReference type="Pfam" id="PF04547"/>
    </source>
</evidence>
<feature type="transmembrane region" description="Helical" evidence="5">
    <location>
        <begin position="455"/>
        <end position="476"/>
    </location>
</feature>
<evidence type="ECO:0000313" key="9">
    <source>
        <dbReference type="Proteomes" id="UP000267821"/>
    </source>
</evidence>
<feature type="transmembrane region" description="Helical" evidence="5">
    <location>
        <begin position="620"/>
        <end position="640"/>
    </location>
</feature>
<dbReference type="GO" id="GO:0016020">
    <property type="term" value="C:membrane"/>
    <property type="evidence" value="ECO:0007669"/>
    <property type="project" value="UniProtKB-SubCell"/>
</dbReference>
<keyword evidence="3 5" id="KW-1133">Transmembrane helix</keyword>
<organism evidence="8 9">
    <name type="scientific">Terfezia boudieri ATCC MYA-4762</name>
    <dbReference type="NCBI Taxonomy" id="1051890"/>
    <lineage>
        <taxon>Eukaryota</taxon>
        <taxon>Fungi</taxon>
        <taxon>Dikarya</taxon>
        <taxon>Ascomycota</taxon>
        <taxon>Pezizomycotina</taxon>
        <taxon>Pezizomycetes</taxon>
        <taxon>Pezizales</taxon>
        <taxon>Pezizaceae</taxon>
        <taxon>Terfezia</taxon>
    </lineage>
</organism>
<dbReference type="InterPro" id="IPR049452">
    <property type="entry name" value="Anoctamin_TM"/>
</dbReference>
<feature type="transmembrane region" description="Helical" evidence="5">
    <location>
        <begin position="234"/>
        <end position="250"/>
    </location>
</feature>
<name>A0A3N4LFA2_9PEZI</name>
<keyword evidence="4 5" id="KW-0472">Membrane</keyword>
<protein>
    <submittedName>
        <fullName evidence="8">Transmembrane protein</fullName>
    </submittedName>
</protein>
<dbReference type="GO" id="GO:0005254">
    <property type="term" value="F:chloride channel activity"/>
    <property type="evidence" value="ECO:0007669"/>
    <property type="project" value="TreeGrafter"/>
</dbReference>
<dbReference type="InterPro" id="IPR007632">
    <property type="entry name" value="Anoctamin"/>
</dbReference>
<evidence type="ECO:0000256" key="5">
    <source>
        <dbReference type="SAM" id="Phobius"/>
    </source>
</evidence>
<evidence type="ECO:0000313" key="8">
    <source>
        <dbReference type="EMBL" id="RPB20112.1"/>
    </source>
</evidence>
<dbReference type="PANTHER" id="PTHR12308:SF73">
    <property type="entry name" value="ANOCTAMIN"/>
    <property type="match status" value="1"/>
</dbReference>
<dbReference type="AlphaFoldDB" id="A0A3N4LFA2"/>
<evidence type="ECO:0000256" key="1">
    <source>
        <dbReference type="ARBA" id="ARBA00004141"/>
    </source>
</evidence>
<proteinExistence type="predicted"/>
<dbReference type="Pfam" id="PF04547">
    <property type="entry name" value="Anoctamin"/>
    <property type="match status" value="1"/>
</dbReference>
<feature type="transmembrane region" description="Helical" evidence="5">
    <location>
        <begin position="202"/>
        <end position="228"/>
    </location>
</feature>
<sequence>MGQDTPPSRTSSSSSFEGIARSSGAVKAKARNLGVDYVISFRFTTADQKRAEAQLERLVHSLDRVGLRVEAREGRNGSVLVFVRIKSQMKFMAEVYRSRVKDWLHGIRPAAPDKETQKSLDLEPVTDAERLRLVYLMITLPPGEGGAGITPKQGEWDLVESIFALHDREFEKEWLKRWSTSWTISKDDLTTLRDKFGEKVGFYFAFMQSYFAFLIYAGIFGAGSYFLLPAYSPLFALANGLWSIIFVEWWRRQEIDLAVRWGVRGCARIQNRRAAFKADKEVEDPVTGQRVPVFSAWKRLGRQSLQLPFAILTCGLLASLFAGVFAIEIFLSEVYNGPGKSLLVFLPTVLLSVFVPTISAILTTIARRLNDFENYENADSYEYAMTQKIFVLNVITSYVPLFLTAFVYVPFAAYIVPHLDVFHIITMPVMTDEKHEAPLTPGPFQINPDRLRKQVIYFTVTAQVVSLALEFIVPTVKRKIFKKAKQIQSSRKDMENKGASRDKEEEREFLESVRDQAELDVYDVNADLREMTTQFGYLALFSPIWPLTAVSFIVNNWIELRSDAAKICIEMQRPIPLRADSIGPWLDNLSFLSWLGSITSAALIYLFNDESSSPSGTPKSLTLWGVLAAILLSEHLYFVARMVVRLALSKIESEGLVRERRERFLVRRRYLEESMGLEASLERERKVSLVQGEELDLDEVVQDEVERSFWLEPRGAAAVGKEIIGRAAQKKKQ</sequence>
<evidence type="ECO:0000256" key="4">
    <source>
        <dbReference type="ARBA" id="ARBA00023136"/>
    </source>
</evidence>
<accession>A0A3N4LFA2</accession>
<reference evidence="8 9" key="1">
    <citation type="journal article" date="2018" name="Nat. Ecol. Evol.">
        <title>Pezizomycetes genomes reveal the molecular basis of ectomycorrhizal truffle lifestyle.</title>
        <authorList>
            <person name="Murat C."/>
            <person name="Payen T."/>
            <person name="Noel B."/>
            <person name="Kuo A."/>
            <person name="Morin E."/>
            <person name="Chen J."/>
            <person name="Kohler A."/>
            <person name="Krizsan K."/>
            <person name="Balestrini R."/>
            <person name="Da Silva C."/>
            <person name="Montanini B."/>
            <person name="Hainaut M."/>
            <person name="Levati E."/>
            <person name="Barry K.W."/>
            <person name="Belfiori B."/>
            <person name="Cichocki N."/>
            <person name="Clum A."/>
            <person name="Dockter R.B."/>
            <person name="Fauchery L."/>
            <person name="Guy J."/>
            <person name="Iotti M."/>
            <person name="Le Tacon F."/>
            <person name="Lindquist E.A."/>
            <person name="Lipzen A."/>
            <person name="Malagnac F."/>
            <person name="Mello A."/>
            <person name="Molinier V."/>
            <person name="Miyauchi S."/>
            <person name="Poulain J."/>
            <person name="Riccioni C."/>
            <person name="Rubini A."/>
            <person name="Sitrit Y."/>
            <person name="Splivallo R."/>
            <person name="Traeger S."/>
            <person name="Wang M."/>
            <person name="Zifcakova L."/>
            <person name="Wipf D."/>
            <person name="Zambonelli A."/>
            <person name="Paolocci F."/>
            <person name="Nowrousian M."/>
            <person name="Ottonello S."/>
            <person name="Baldrian P."/>
            <person name="Spatafora J.W."/>
            <person name="Henrissat B."/>
            <person name="Nagy L.G."/>
            <person name="Aury J.M."/>
            <person name="Wincker P."/>
            <person name="Grigoriev I.V."/>
            <person name="Bonfante P."/>
            <person name="Martin F.M."/>
        </authorList>
    </citation>
    <scope>NUCLEOTIDE SEQUENCE [LARGE SCALE GENOMIC DNA]</scope>
    <source>
        <strain evidence="8 9">ATCC MYA-4762</strain>
    </source>
</reference>
<feature type="transmembrane region" description="Helical" evidence="5">
    <location>
        <begin position="535"/>
        <end position="554"/>
    </location>
</feature>
<evidence type="ECO:0000256" key="2">
    <source>
        <dbReference type="ARBA" id="ARBA00022692"/>
    </source>
</evidence>
<feature type="transmembrane region" description="Helical" evidence="5">
    <location>
        <begin position="307"/>
        <end position="331"/>
    </location>
</feature>
<dbReference type="GO" id="GO:0032541">
    <property type="term" value="C:cortical endoplasmic reticulum"/>
    <property type="evidence" value="ECO:0007669"/>
    <property type="project" value="TreeGrafter"/>
</dbReference>
<evidence type="ECO:0000259" key="7">
    <source>
        <dbReference type="Pfam" id="PF20877"/>
    </source>
</evidence>
<dbReference type="OrthoDB" id="296386at2759"/>
<feature type="transmembrane region" description="Helical" evidence="5">
    <location>
        <begin position="390"/>
        <end position="416"/>
    </location>
</feature>
<feature type="domain" description="Anoctamin transmembrane" evidence="6">
    <location>
        <begin position="193"/>
        <end position="661"/>
    </location>
</feature>
<dbReference type="Pfam" id="PF20877">
    <property type="entry name" value="Anoctamin_N"/>
    <property type="match status" value="1"/>
</dbReference>
<feature type="domain" description="Anoctamin alpha-beta plait" evidence="7">
    <location>
        <begin position="34"/>
        <end position="159"/>
    </location>
</feature>
<keyword evidence="9" id="KW-1185">Reference proteome</keyword>
<evidence type="ECO:0000256" key="3">
    <source>
        <dbReference type="ARBA" id="ARBA00022989"/>
    </source>
</evidence>
<dbReference type="EMBL" id="ML121577">
    <property type="protein sequence ID" value="RPB20112.1"/>
    <property type="molecule type" value="Genomic_DNA"/>
</dbReference>
<keyword evidence="2 5" id="KW-0812">Transmembrane</keyword>
<feature type="transmembrane region" description="Helical" evidence="5">
    <location>
        <begin position="343"/>
        <end position="369"/>
    </location>
</feature>
<dbReference type="PANTHER" id="PTHR12308">
    <property type="entry name" value="ANOCTAMIN"/>
    <property type="match status" value="1"/>
</dbReference>